<organism evidence="2 3">
    <name type="scientific">Lentzea albida</name>
    <dbReference type="NCBI Taxonomy" id="65499"/>
    <lineage>
        <taxon>Bacteria</taxon>
        <taxon>Bacillati</taxon>
        <taxon>Actinomycetota</taxon>
        <taxon>Actinomycetes</taxon>
        <taxon>Pseudonocardiales</taxon>
        <taxon>Pseudonocardiaceae</taxon>
        <taxon>Lentzea</taxon>
    </lineage>
</organism>
<dbReference type="EMBL" id="FOFV01000001">
    <property type="protein sequence ID" value="SEP74785.1"/>
    <property type="molecule type" value="Genomic_DNA"/>
</dbReference>
<dbReference type="Proteomes" id="UP000199503">
    <property type="component" value="Unassembled WGS sequence"/>
</dbReference>
<feature type="domain" description="Glycosyltransferase 2-like" evidence="1">
    <location>
        <begin position="13"/>
        <end position="115"/>
    </location>
</feature>
<keyword evidence="2" id="KW-0808">Transferase</keyword>
<dbReference type="InterPro" id="IPR029044">
    <property type="entry name" value="Nucleotide-diphossugar_trans"/>
</dbReference>
<reference evidence="3" key="1">
    <citation type="submission" date="2016-10" db="EMBL/GenBank/DDBJ databases">
        <authorList>
            <person name="Varghese N."/>
            <person name="Submissions S."/>
        </authorList>
    </citation>
    <scope>NUCLEOTIDE SEQUENCE [LARGE SCALE GENOMIC DNA]</scope>
    <source>
        <strain evidence="3">DSM 44437</strain>
    </source>
</reference>
<dbReference type="Gene3D" id="3.90.550.10">
    <property type="entry name" value="Spore Coat Polysaccharide Biosynthesis Protein SpsA, Chain A"/>
    <property type="match status" value="1"/>
</dbReference>
<accession>A0A1H9ADX1</accession>
<dbReference type="AlphaFoldDB" id="A0A1H9ADX1"/>
<evidence type="ECO:0000313" key="3">
    <source>
        <dbReference type="Proteomes" id="UP000199503"/>
    </source>
</evidence>
<protein>
    <submittedName>
        <fullName evidence="2">Glycosyltransferase involved in cell wall bisynthesis</fullName>
    </submittedName>
</protein>
<evidence type="ECO:0000259" key="1">
    <source>
        <dbReference type="Pfam" id="PF00535"/>
    </source>
</evidence>
<dbReference type="GO" id="GO:0016740">
    <property type="term" value="F:transferase activity"/>
    <property type="evidence" value="ECO:0007669"/>
    <property type="project" value="UniProtKB-KW"/>
</dbReference>
<keyword evidence="3" id="KW-1185">Reference proteome</keyword>
<dbReference type="Pfam" id="PF00535">
    <property type="entry name" value="Glycos_transf_2"/>
    <property type="match status" value="1"/>
</dbReference>
<dbReference type="OrthoDB" id="9811884at2"/>
<dbReference type="GO" id="GO:0006487">
    <property type="term" value="P:protein N-linked glycosylation"/>
    <property type="evidence" value="ECO:0007669"/>
    <property type="project" value="TreeGrafter"/>
</dbReference>
<dbReference type="STRING" id="65499.SAMN04488000_101122"/>
<dbReference type="RefSeq" id="WP_089907773.1">
    <property type="nucleotide sequence ID" value="NZ_FOFV01000001.1"/>
</dbReference>
<dbReference type="PANTHER" id="PTHR10859">
    <property type="entry name" value="GLYCOSYL TRANSFERASE"/>
    <property type="match status" value="1"/>
</dbReference>
<name>A0A1H9ADX1_9PSEU</name>
<dbReference type="PANTHER" id="PTHR10859:SF91">
    <property type="entry name" value="DOLICHYL-PHOSPHATE BETA-GLUCOSYLTRANSFERASE"/>
    <property type="match status" value="1"/>
</dbReference>
<gene>
    <name evidence="2" type="ORF">SAMN04488000_101122</name>
</gene>
<proteinExistence type="predicted"/>
<dbReference type="InterPro" id="IPR001173">
    <property type="entry name" value="Glyco_trans_2-like"/>
</dbReference>
<evidence type="ECO:0000313" key="2">
    <source>
        <dbReference type="EMBL" id="SEP74785.1"/>
    </source>
</evidence>
<dbReference type="SUPFAM" id="SSF53448">
    <property type="entry name" value="Nucleotide-diphospho-sugar transferases"/>
    <property type="match status" value="1"/>
</dbReference>
<sequence length="248" mass="27166">MGTPEPTDQLALSYVIPAYNSSDAIEATLKELGDRLQGTHSEILVVENGSTDGSPELLDKLERDWQFDGVELRVLHSEKGLGHALKKGIGSSRGSSVVLSADDLPFGFDDLDEAQKIGLNKHKVIIGSKAHPKSDMDRTLLRAVLSTGFLVLRWVILGMKTRDPQGTFVLDGTWARGVVGKLTAPGFLLTTELVYLAELEGNHPVEVPVKLRRIHTGAGSTIRVFHDAYSMGIGLFKIRKLHRRTHGR</sequence>